<dbReference type="PANTHER" id="PTHR13230:SF5">
    <property type="entry name" value="GENERAL TRANSCRIPTION FACTOR 3C POLYPEPTIDE 5"/>
    <property type="match status" value="1"/>
</dbReference>
<dbReference type="InterPro" id="IPR040454">
    <property type="entry name" value="TF_IIIC_Tfc1/Sfc1"/>
</dbReference>
<evidence type="ECO:0000256" key="1">
    <source>
        <dbReference type="SAM" id="MobiDB-lite"/>
    </source>
</evidence>
<dbReference type="AlphaFoldDB" id="A0A9P6RNN9"/>
<proteinExistence type="predicted"/>
<evidence type="ECO:0000313" key="3">
    <source>
        <dbReference type="EMBL" id="KAG0321521.1"/>
    </source>
</evidence>
<feature type="compositionally biased region" description="Basic and acidic residues" evidence="1">
    <location>
        <begin position="195"/>
        <end position="204"/>
    </location>
</feature>
<dbReference type="InterPro" id="IPR042536">
    <property type="entry name" value="TFIIIC_tauA_Sfc1"/>
</dbReference>
<dbReference type="EMBL" id="JAAAIP010000241">
    <property type="protein sequence ID" value="KAG0321521.1"/>
    <property type="molecule type" value="Genomic_DNA"/>
</dbReference>
<dbReference type="GO" id="GO:0006384">
    <property type="term" value="P:transcription initiation at RNA polymerase III promoter"/>
    <property type="evidence" value="ECO:0007669"/>
    <property type="project" value="InterPro"/>
</dbReference>
<name>A0A9P6RNN9_9FUNG</name>
<dbReference type="InterPro" id="IPR041499">
    <property type="entry name" value="Tfc1/Sfc1_N"/>
</dbReference>
<comment type="caution">
    <text evidence="3">The sequence shown here is derived from an EMBL/GenBank/DDBJ whole genome shotgun (WGS) entry which is preliminary data.</text>
</comment>
<dbReference type="GO" id="GO:0001002">
    <property type="term" value="F:RNA polymerase III type 1 promoter sequence-specific DNA binding"/>
    <property type="evidence" value="ECO:0007669"/>
    <property type="project" value="TreeGrafter"/>
</dbReference>
<dbReference type="Gene3D" id="3.30.200.160">
    <property type="entry name" value="TFIIIC, subcomplex tauA, subunit Sfc1, barrel domain"/>
    <property type="match status" value="1"/>
</dbReference>
<dbReference type="PANTHER" id="PTHR13230">
    <property type="entry name" value="GENERAL TRANSCRIPTION FACTOR IIIC, POLYPEPTIDE 5"/>
    <property type="match status" value="1"/>
</dbReference>
<sequence>MESQPTPQPLLAKVEQVPEARIFSIEFPGHIENVDRAKLAAYLGGPQLDLRFRRRDPFSIPIQGETVSTANFLMKATRRFKVKRQLGTKLSLPPFRAPTETDVPYDEDEEPEIHFEMIGMIPKTERFSGLADYQHIVDPKDTLVQVKSDLMNINYESLISLKVDNTDPVEDFASLQLLPPPTISKATVPIPFKYKARDREENAPKAKPGRKQKRKVAPRIAADGTENANFDSDNDLDPDP</sequence>
<dbReference type="GO" id="GO:0000127">
    <property type="term" value="C:transcription factor TFIIIC complex"/>
    <property type="evidence" value="ECO:0007669"/>
    <property type="project" value="InterPro"/>
</dbReference>
<feature type="compositionally biased region" description="Basic residues" evidence="1">
    <location>
        <begin position="207"/>
        <end position="217"/>
    </location>
</feature>
<dbReference type="OrthoDB" id="5598268at2759"/>
<dbReference type="Proteomes" id="UP000738325">
    <property type="component" value="Unassembled WGS sequence"/>
</dbReference>
<gene>
    <name evidence="3" type="primary">TFC1</name>
    <name evidence="3" type="ORF">BGZ99_003873</name>
</gene>
<evidence type="ECO:0000313" key="4">
    <source>
        <dbReference type="Proteomes" id="UP000738325"/>
    </source>
</evidence>
<keyword evidence="4" id="KW-1185">Reference proteome</keyword>
<dbReference type="Pfam" id="PF17682">
    <property type="entry name" value="Tau95_N"/>
    <property type="match status" value="1"/>
</dbReference>
<feature type="domain" description="Transcription factor IIIC subunit Tfc1/Sfc1 triple barrel" evidence="2">
    <location>
        <begin position="24"/>
        <end position="135"/>
    </location>
</feature>
<organism evidence="3 4">
    <name type="scientific">Dissophora globulifera</name>
    <dbReference type="NCBI Taxonomy" id="979702"/>
    <lineage>
        <taxon>Eukaryota</taxon>
        <taxon>Fungi</taxon>
        <taxon>Fungi incertae sedis</taxon>
        <taxon>Mucoromycota</taxon>
        <taxon>Mortierellomycotina</taxon>
        <taxon>Mortierellomycetes</taxon>
        <taxon>Mortierellales</taxon>
        <taxon>Mortierellaceae</taxon>
        <taxon>Dissophora</taxon>
    </lineage>
</organism>
<protein>
    <submittedName>
        <fullName evidence="3">Tau 95 subunit of transcription factor TFIIIC</fullName>
    </submittedName>
</protein>
<evidence type="ECO:0000259" key="2">
    <source>
        <dbReference type="Pfam" id="PF17682"/>
    </source>
</evidence>
<reference evidence="3" key="1">
    <citation type="journal article" date="2020" name="Fungal Divers.">
        <title>Resolving the Mortierellaceae phylogeny through synthesis of multi-gene phylogenetics and phylogenomics.</title>
        <authorList>
            <person name="Vandepol N."/>
            <person name="Liber J."/>
            <person name="Desiro A."/>
            <person name="Na H."/>
            <person name="Kennedy M."/>
            <person name="Barry K."/>
            <person name="Grigoriev I.V."/>
            <person name="Miller A.N."/>
            <person name="O'Donnell K."/>
            <person name="Stajich J.E."/>
            <person name="Bonito G."/>
        </authorList>
    </citation>
    <scope>NUCLEOTIDE SEQUENCE</scope>
    <source>
        <strain evidence="3">REB-010B</strain>
    </source>
</reference>
<feature type="region of interest" description="Disordered" evidence="1">
    <location>
        <begin position="194"/>
        <end position="240"/>
    </location>
</feature>
<accession>A0A9P6RNN9</accession>
<dbReference type="GO" id="GO:0001003">
    <property type="term" value="F:RNA polymerase III type 2 promoter sequence-specific DNA binding"/>
    <property type="evidence" value="ECO:0007669"/>
    <property type="project" value="TreeGrafter"/>
</dbReference>